<feature type="domain" description="NPHP4 Ig-like" evidence="3">
    <location>
        <begin position="713"/>
        <end position="803"/>
    </location>
</feature>
<dbReference type="AlphaFoldDB" id="A0A8J8P5L1"/>
<proteinExistence type="predicted"/>
<feature type="domain" description="NPHP4 C2-like" evidence="2">
    <location>
        <begin position="53"/>
        <end position="220"/>
    </location>
</feature>
<dbReference type="PANTHER" id="PTHR31043">
    <property type="entry name" value="NEPHROCYSTIN-4"/>
    <property type="match status" value="1"/>
</dbReference>
<accession>A0A8J8P5L1</accession>
<dbReference type="PANTHER" id="PTHR31043:SF3">
    <property type="entry name" value="NEPHROCYSTIN-4"/>
    <property type="match status" value="1"/>
</dbReference>
<dbReference type="OrthoDB" id="313446at2759"/>
<dbReference type="Pfam" id="PF26186">
    <property type="entry name" value="NPHP4_C2_3rd"/>
    <property type="match status" value="1"/>
</dbReference>
<dbReference type="Pfam" id="PF26187">
    <property type="entry name" value="Ig_NPHP4_4th"/>
    <property type="match status" value="1"/>
</dbReference>
<evidence type="ECO:0000313" key="4">
    <source>
        <dbReference type="EMBL" id="TNV86475.1"/>
    </source>
</evidence>
<name>A0A8J8P5L1_HALGN</name>
<dbReference type="InterPro" id="IPR058686">
    <property type="entry name" value="Ig_NPHP4_3rd"/>
</dbReference>
<dbReference type="GO" id="GO:0097730">
    <property type="term" value="C:non-motile cilium"/>
    <property type="evidence" value="ECO:0007669"/>
    <property type="project" value="InterPro"/>
</dbReference>
<organism evidence="4 5">
    <name type="scientific">Halteria grandinella</name>
    <dbReference type="NCBI Taxonomy" id="5974"/>
    <lineage>
        <taxon>Eukaryota</taxon>
        <taxon>Sar</taxon>
        <taxon>Alveolata</taxon>
        <taxon>Ciliophora</taxon>
        <taxon>Intramacronucleata</taxon>
        <taxon>Spirotrichea</taxon>
        <taxon>Stichotrichia</taxon>
        <taxon>Sporadotrichida</taxon>
        <taxon>Halteriidae</taxon>
        <taxon>Halteria</taxon>
    </lineage>
</organism>
<dbReference type="InterPro" id="IPR058685">
    <property type="entry name" value="Ig_NPHP4_4th"/>
</dbReference>
<keyword evidence="5" id="KW-1185">Reference proteome</keyword>
<dbReference type="EMBL" id="RRYP01001052">
    <property type="protein sequence ID" value="TNV86475.1"/>
    <property type="molecule type" value="Genomic_DNA"/>
</dbReference>
<dbReference type="Proteomes" id="UP000785679">
    <property type="component" value="Unassembled WGS sequence"/>
</dbReference>
<dbReference type="Pfam" id="PF26015">
    <property type="entry name" value="Ig_NPH4_3rd"/>
    <property type="match status" value="1"/>
</dbReference>
<dbReference type="InterPro" id="IPR058765">
    <property type="entry name" value="NPHP4_C2-like"/>
</dbReference>
<sequence length="806" mass="91564">MSVFGSQGAGSVLNCRELSRQDKVALLRVGVGKHLLDPETEAKLLASEPRLELEFSDPLKASTLTFKFVALKTPFQMPVHGQAFPSKVYITFKFFNFAKVHTETCVLRALGQDEGSNVIKMGAQYLLQRQVEGVTDSGLTRIFDIDASLDGDSESVLEEHMQLAKYLKDRVLTIDIWNGDSLMHFGTCKVPMQQFMRQGDQSKVVAQEYDVCEPEYGQQIGGLQLLVSNEGRKVYTKESPEKHGQHVGPKHKKKVVSKPIENINTVMEAQSSLAMTYEYTKQNQQTLQQSEEARKKLRVDRLKRQHAHQEMQENSQKIVNTLKDGGASEWDKMNSLKQIAMLRETKKHTLLEKVLKEQLSYEQIVEVIPGQVSLIQFLVQNTFPQDEVFQIVVDGDEEAPNNELHLVHNEGDKEWQFWFHDKKCPAPIGGWDSVSSKGDVMLRSGQQCPLLFKFISYREGVSQTNPISEENATSMLKQKKIKVTMVSRNNLPMQTLVLRIKPKEQYCDQVFRFYEPQSTKCYLRLPKGFAPFFSLVKGMSVKTSNKLVQPDLNFETGEVCLVAQTELAPRMIECFVFLYQDHLQSVLLACCKVEIYALQCMRQKLQAGAPEALVSLQMRAQNKRTVEFYSSNPRLVYPPGQGAGARKERLIKVLQPGDITTINMAVKVTSGLADTKQQVLKARLHCVDVATKELVYAWLFEIEADKPMVQRAYQIPVVVGRHTPYKFPYVNPLSQFLMLEFVSSKPAIMEVRMERQSFEANESKHIELFVPPLIKAGQTEEVIMYVNDQAGKVSESLLFKIVVKEK</sequence>
<evidence type="ECO:0000259" key="3">
    <source>
        <dbReference type="Pfam" id="PF26187"/>
    </source>
</evidence>
<dbReference type="GO" id="GO:0005856">
    <property type="term" value="C:cytoskeleton"/>
    <property type="evidence" value="ECO:0007669"/>
    <property type="project" value="InterPro"/>
</dbReference>
<protein>
    <recommendedName>
        <fullName evidence="6">Nephrocystin-4</fullName>
    </recommendedName>
</protein>
<evidence type="ECO:0000259" key="1">
    <source>
        <dbReference type="Pfam" id="PF26015"/>
    </source>
</evidence>
<gene>
    <name evidence="4" type="ORF">FGO68_gene10666</name>
</gene>
<comment type="caution">
    <text evidence="4">The sequence shown here is derived from an EMBL/GenBank/DDBJ whole genome shotgun (WGS) entry which is preliminary data.</text>
</comment>
<reference evidence="4" key="1">
    <citation type="submission" date="2019-06" db="EMBL/GenBank/DDBJ databases">
        <authorList>
            <person name="Zheng W."/>
        </authorList>
    </citation>
    <scope>NUCLEOTIDE SEQUENCE</scope>
    <source>
        <strain evidence="4">QDHG01</strain>
    </source>
</reference>
<evidence type="ECO:0000259" key="2">
    <source>
        <dbReference type="Pfam" id="PF26186"/>
    </source>
</evidence>
<evidence type="ECO:0008006" key="6">
    <source>
        <dbReference type="Google" id="ProtNLM"/>
    </source>
</evidence>
<feature type="domain" description="NPHP4 Ig-like" evidence="1">
    <location>
        <begin position="614"/>
        <end position="704"/>
    </location>
</feature>
<evidence type="ECO:0000313" key="5">
    <source>
        <dbReference type="Proteomes" id="UP000785679"/>
    </source>
</evidence>
<dbReference type="InterPro" id="IPR029775">
    <property type="entry name" value="NPHP4"/>
</dbReference>
<dbReference type="GO" id="GO:0090090">
    <property type="term" value="P:negative regulation of canonical Wnt signaling pathway"/>
    <property type="evidence" value="ECO:0007669"/>
    <property type="project" value="InterPro"/>
</dbReference>